<proteinExistence type="predicted"/>
<evidence type="ECO:0000313" key="1">
    <source>
        <dbReference type="EMBL" id="ATS93687.1"/>
    </source>
</evidence>
<organism evidence="1 2">
    <name type="scientific">Pectobacterium phage DU_PP_II</name>
    <dbReference type="NCBI Taxonomy" id="2041489"/>
    <lineage>
        <taxon>Viruses</taxon>
        <taxon>Duplodnaviria</taxon>
        <taxon>Heunggongvirae</taxon>
        <taxon>Uroviricota</taxon>
        <taxon>Caudoviricetes</taxon>
        <taxon>Autographivirales</taxon>
        <taxon>Autotranscriptaviridae</taxon>
        <taxon>Studiervirinae</taxon>
        <taxon>Unyawovirus</taxon>
        <taxon>Unyawovirus DUPPII</taxon>
    </lineage>
</organism>
<gene>
    <name evidence="1" type="ORF">P2B40kb_p020</name>
</gene>
<reference evidence="1 2" key="1">
    <citation type="submission" date="2017-09" db="EMBL/GenBank/DDBJ databases">
        <title>Complete genome sequence of bacteriophage (DU_PP_II) infecting Pectobacterium spp.</title>
        <authorList>
            <person name="Park T.-H."/>
        </authorList>
    </citation>
    <scope>NUCLEOTIDE SEQUENCE [LARGE SCALE GENOMIC DNA]</scope>
</reference>
<dbReference type="EMBL" id="MF979561">
    <property type="protein sequence ID" value="ATS93687.1"/>
    <property type="molecule type" value="Genomic_DNA"/>
</dbReference>
<evidence type="ECO:0000313" key="2">
    <source>
        <dbReference type="Proteomes" id="UP000241876"/>
    </source>
</evidence>
<dbReference type="Proteomes" id="UP000241876">
    <property type="component" value="Genome"/>
</dbReference>
<protein>
    <recommendedName>
        <fullName evidence="3">HNS binding protein</fullName>
    </recommendedName>
</protein>
<keyword evidence="2" id="KW-1185">Reference proteome</keyword>
<evidence type="ECO:0008006" key="3">
    <source>
        <dbReference type="Google" id="ProtNLM"/>
    </source>
</evidence>
<name>A0A2D2W5X2_9CAUD</name>
<accession>A0A2D2W5X2</accession>
<sequence length="96" mass="10939">MALTYKQKVSFEVTLVVTSETEQGFAEQLKNWAKEYVRDPFTLSPLKRHILITSLTYGVEAAIKECSKSGIRQLIKDEFHPRNNGEVNKLSPVQVN</sequence>